<comment type="caution">
    <text evidence="1">The sequence shown here is derived from an EMBL/GenBank/DDBJ whole genome shotgun (WGS) entry which is preliminary data.</text>
</comment>
<dbReference type="InterPro" id="IPR029014">
    <property type="entry name" value="NiFe-Hase_large"/>
</dbReference>
<dbReference type="Gene3D" id="1.10.645.10">
    <property type="entry name" value="Cytochrome-c3 Hydrogenase, chain B"/>
    <property type="match status" value="1"/>
</dbReference>
<dbReference type="EMBL" id="JBBAYM010000465">
    <property type="protein sequence ID" value="MEI5617312.1"/>
    <property type="molecule type" value="Genomic_DNA"/>
</dbReference>
<accession>A0ABU8GVW2</accession>
<gene>
    <name evidence="1" type="ORF">WB403_50345</name>
</gene>
<reference evidence="1 2" key="1">
    <citation type="submission" date="2024-03" db="EMBL/GenBank/DDBJ databases">
        <title>First Report of Pectobacterium brasiliscabiei causing potato scab in china.</title>
        <authorList>
            <person name="Handique U."/>
        </authorList>
    </citation>
    <scope>NUCLEOTIDE SEQUENCE [LARGE SCALE GENOMIC DNA]</scope>
    <source>
        <strain evidence="1 2">ZRIMU1503</strain>
    </source>
</reference>
<protein>
    <submittedName>
        <fullName evidence="1">NADH dehydrogenase subunit D</fullName>
    </submittedName>
</protein>
<evidence type="ECO:0000313" key="2">
    <source>
        <dbReference type="Proteomes" id="UP001365781"/>
    </source>
</evidence>
<dbReference type="SUPFAM" id="SSF56762">
    <property type="entry name" value="HydB/Nqo4-like"/>
    <property type="match status" value="1"/>
</dbReference>
<evidence type="ECO:0000313" key="1">
    <source>
        <dbReference type="EMBL" id="MEI5617312.1"/>
    </source>
</evidence>
<sequence length="61" mass="6638">MSENHEYLSQGGDWAQIVDEAAERGDETVVVNFGPSHPSTHGVMRLIIELDGESVSDLRVG</sequence>
<keyword evidence="2" id="KW-1185">Reference proteome</keyword>
<proteinExistence type="predicted"/>
<dbReference type="Proteomes" id="UP001365781">
    <property type="component" value="Unassembled WGS sequence"/>
</dbReference>
<name>A0ABU8GVW2_9ACTN</name>
<organism evidence="1 2">
    <name type="scientific">Streptomyces brasiliscabiei</name>
    <dbReference type="NCBI Taxonomy" id="2736302"/>
    <lineage>
        <taxon>Bacteria</taxon>
        <taxon>Bacillati</taxon>
        <taxon>Actinomycetota</taxon>
        <taxon>Actinomycetes</taxon>
        <taxon>Kitasatosporales</taxon>
        <taxon>Streptomycetaceae</taxon>
        <taxon>Streptomyces</taxon>
    </lineage>
</organism>
<feature type="non-terminal residue" evidence="1">
    <location>
        <position position="61"/>
    </location>
</feature>